<dbReference type="GO" id="GO:0016831">
    <property type="term" value="F:carboxy-lyase activity"/>
    <property type="evidence" value="ECO:0007669"/>
    <property type="project" value="UniProtKB-KW"/>
</dbReference>
<evidence type="ECO:0000256" key="5">
    <source>
        <dbReference type="ARBA" id="ARBA00023239"/>
    </source>
</evidence>
<name>A0A835F1A6_9POAL</name>
<dbReference type="GO" id="GO:0005737">
    <property type="term" value="C:cytoplasm"/>
    <property type="evidence" value="ECO:0007669"/>
    <property type="project" value="TreeGrafter"/>
</dbReference>
<comment type="similarity">
    <text evidence="2">Belongs to the group II decarboxylase family.</text>
</comment>
<evidence type="ECO:0000256" key="6">
    <source>
        <dbReference type="PIRSR" id="PIRSR602129-50"/>
    </source>
</evidence>
<dbReference type="FunFam" id="3.40.640.10:FF:000025">
    <property type="entry name" value="Histidine decarboxylase"/>
    <property type="match status" value="1"/>
</dbReference>
<dbReference type="InterPro" id="IPR002129">
    <property type="entry name" value="PyrdxlP-dep_de-COase"/>
</dbReference>
<reference evidence="7" key="1">
    <citation type="submission" date="2020-07" db="EMBL/GenBank/DDBJ databases">
        <title>Genome sequence and genetic diversity analysis of an under-domesticated orphan crop, white fonio (Digitaria exilis).</title>
        <authorList>
            <person name="Bennetzen J.L."/>
            <person name="Chen S."/>
            <person name="Ma X."/>
            <person name="Wang X."/>
            <person name="Yssel A.E.J."/>
            <person name="Chaluvadi S.R."/>
            <person name="Johnson M."/>
            <person name="Gangashetty P."/>
            <person name="Hamidou F."/>
            <person name="Sanogo M.D."/>
            <person name="Zwaenepoel A."/>
            <person name="Wallace J."/>
            <person name="Van De Peer Y."/>
            <person name="Van Deynze A."/>
        </authorList>
    </citation>
    <scope>NUCLEOTIDE SEQUENCE</scope>
    <source>
        <tissue evidence="7">Leaves</tissue>
    </source>
</reference>
<dbReference type="GO" id="GO:0046189">
    <property type="term" value="P:phenol-containing compound biosynthetic process"/>
    <property type="evidence" value="ECO:0007669"/>
    <property type="project" value="UniProtKB-ARBA"/>
</dbReference>
<dbReference type="InterPro" id="IPR015421">
    <property type="entry name" value="PyrdxlP-dep_Trfase_major"/>
</dbReference>
<evidence type="ECO:0000256" key="3">
    <source>
        <dbReference type="ARBA" id="ARBA00022793"/>
    </source>
</evidence>
<evidence type="ECO:0000256" key="4">
    <source>
        <dbReference type="ARBA" id="ARBA00022898"/>
    </source>
</evidence>
<dbReference type="Proteomes" id="UP000636709">
    <property type="component" value="Unassembled WGS sequence"/>
</dbReference>
<dbReference type="AlphaFoldDB" id="A0A835F1A6"/>
<dbReference type="InterPro" id="IPR021115">
    <property type="entry name" value="Pyridoxal-P_BS"/>
</dbReference>
<protein>
    <recommendedName>
        <fullName evidence="9">Aromatic-L-amino-acid decarboxylase</fullName>
    </recommendedName>
</protein>
<evidence type="ECO:0000313" key="7">
    <source>
        <dbReference type="EMBL" id="KAF8725536.1"/>
    </source>
</evidence>
<dbReference type="FunFam" id="3.90.1150.10:FF:000018">
    <property type="entry name" value="Histidine decarboxylase"/>
    <property type="match status" value="1"/>
</dbReference>
<feature type="modified residue" description="N6-(pyridoxal phosphate)lysine" evidence="6">
    <location>
        <position position="384"/>
    </location>
</feature>
<keyword evidence="5" id="KW-0456">Lyase</keyword>
<dbReference type="InterPro" id="IPR015424">
    <property type="entry name" value="PyrdxlP-dep_Trfase"/>
</dbReference>
<dbReference type="SUPFAM" id="SSF53383">
    <property type="entry name" value="PLP-dependent transferases"/>
    <property type="match status" value="1"/>
</dbReference>
<dbReference type="GO" id="GO:0030170">
    <property type="term" value="F:pyridoxal phosphate binding"/>
    <property type="evidence" value="ECO:0007669"/>
    <property type="project" value="InterPro"/>
</dbReference>
<keyword evidence="3" id="KW-0210">Decarboxylase</keyword>
<dbReference type="GO" id="GO:0006520">
    <property type="term" value="P:amino acid metabolic process"/>
    <property type="evidence" value="ECO:0007669"/>
    <property type="project" value="InterPro"/>
</dbReference>
<comment type="caution">
    <text evidence="7">The sequence shown here is derived from an EMBL/GenBank/DDBJ whole genome shotgun (WGS) entry which is preliminary data.</text>
</comment>
<dbReference type="Pfam" id="PF00282">
    <property type="entry name" value="Pyridoxal_deC"/>
    <property type="match status" value="1"/>
</dbReference>
<dbReference type="PANTHER" id="PTHR11999">
    <property type="entry name" value="GROUP II PYRIDOXAL-5-PHOSPHATE DECARBOXYLASE"/>
    <property type="match status" value="1"/>
</dbReference>
<accession>A0A835F1A6</accession>
<dbReference type="InterPro" id="IPR015422">
    <property type="entry name" value="PyrdxlP-dep_Trfase_small"/>
</dbReference>
<dbReference type="GO" id="GO:0019752">
    <property type="term" value="P:carboxylic acid metabolic process"/>
    <property type="evidence" value="ECO:0007669"/>
    <property type="project" value="InterPro"/>
</dbReference>
<evidence type="ECO:0000313" key="8">
    <source>
        <dbReference type="Proteomes" id="UP000636709"/>
    </source>
</evidence>
<dbReference type="PRINTS" id="PR00800">
    <property type="entry name" value="YHDCRBOXLASE"/>
</dbReference>
<evidence type="ECO:0000256" key="1">
    <source>
        <dbReference type="ARBA" id="ARBA00001933"/>
    </source>
</evidence>
<keyword evidence="8" id="KW-1185">Reference proteome</keyword>
<evidence type="ECO:0008006" key="9">
    <source>
        <dbReference type="Google" id="ProtNLM"/>
    </source>
</evidence>
<dbReference type="OrthoDB" id="658100at2759"/>
<evidence type="ECO:0000256" key="2">
    <source>
        <dbReference type="ARBA" id="ARBA00009533"/>
    </source>
</evidence>
<dbReference type="PANTHER" id="PTHR11999:SF157">
    <property type="entry name" value="TRYPTOPHAN DECARBOXYLASE 1"/>
    <property type="match status" value="1"/>
</dbReference>
<organism evidence="7 8">
    <name type="scientific">Digitaria exilis</name>
    <dbReference type="NCBI Taxonomy" id="1010633"/>
    <lineage>
        <taxon>Eukaryota</taxon>
        <taxon>Viridiplantae</taxon>
        <taxon>Streptophyta</taxon>
        <taxon>Embryophyta</taxon>
        <taxon>Tracheophyta</taxon>
        <taxon>Spermatophyta</taxon>
        <taxon>Magnoliopsida</taxon>
        <taxon>Liliopsida</taxon>
        <taxon>Poales</taxon>
        <taxon>Poaceae</taxon>
        <taxon>PACMAD clade</taxon>
        <taxon>Panicoideae</taxon>
        <taxon>Panicodae</taxon>
        <taxon>Paniceae</taxon>
        <taxon>Anthephorinae</taxon>
        <taxon>Digitaria</taxon>
    </lineage>
</organism>
<keyword evidence="4 6" id="KW-0663">Pyridoxal phosphate</keyword>
<dbReference type="EMBL" id="JACEFO010001653">
    <property type="protein sequence ID" value="KAF8725536.1"/>
    <property type="molecule type" value="Genomic_DNA"/>
</dbReference>
<dbReference type="PROSITE" id="PS00392">
    <property type="entry name" value="DDC_GAD_HDC_YDC"/>
    <property type="match status" value="1"/>
</dbReference>
<dbReference type="Gene3D" id="3.90.1150.10">
    <property type="entry name" value="Aspartate Aminotransferase, domain 1"/>
    <property type="match status" value="1"/>
</dbReference>
<proteinExistence type="inferred from homology"/>
<dbReference type="InterPro" id="IPR010977">
    <property type="entry name" value="Aromatic_deC"/>
</dbReference>
<gene>
    <name evidence="7" type="ORF">HU200_020068</name>
</gene>
<dbReference type="Gene3D" id="1.20.1340.10">
    <property type="entry name" value="dopa decarboxylase, N-terminal domain"/>
    <property type="match status" value="1"/>
</dbReference>
<dbReference type="GO" id="GO:1901162">
    <property type="term" value="P:primary amino compound biosynthetic process"/>
    <property type="evidence" value="ECO:0007669"/>
    <property type="project" value="UniProtKB-ARBA"/>
</dbReference>
<dbReference type="Gene3D" id="3.40.640.10">
    <property type="entry name" value="Type I PLP-dependent aspartate aminotransferase-like (Major domain)"/>
    <property type="match status" value="1"/>
</dbReference>
<sequence length="615" mass="67029">MSAPLARFGGAHLIWHTPYINPLAPTDHGTQRPASKSQHLSLLAVTRPSSSIAMGSLDTNPGTFCTDAADGGFQPLNADDVRSYLHKSIDFICDYYNNVESFPVLPDVQPGYLRRHLQSAPPTTSAPFDVAMKEIRDAVVPGMTHWASPNFFAFFPATNSATAIAGELIASAMNTVGFTWQANPAATEMEVLALDWLAQLMRLPESFIMNRTATTGRRGTGGGVILGTTSEAMLVTLVAARDAALRRSGSSGVAGMTRLTVYAADQTHSTFNKMCHLAGFDPVNVRSIATGPETDYGIDPAKLLEVMQADVDAGLVPTYVCATVGTTSSNAVDPVAAVADVAARFNAWVHVDAAYAGSACICPEFRHHIDGVERVDSISMSPHKWLMTCLDCTCLWVRDAHRLTDVLETNPEYLKNDASDSGVVTDLKDMQVGTGRRFRGLKLWMVMRTYGAAKLQEHIRSDVAMAKTFEGLVRCDDRFEVVVPRNFALVCFRIKPRGAMTEEDTEEINRELMDRLNKTGKAYVAHTVVGGKFVLRFAVGSSTQEERHVRSAWELIQKVTTEISKGERKRTISFEIVNTNGLLPSDASSVAGSCQLTASVAHRDVRWERCGMVTE</sequence>
<comment type="cofactor">
    <cofactor evidence="1 6">
        <name>pyridoxal 5'-phosphate</name>
        <dbReference type="ChEBI" id="CHEBI:597326"/>
    </cofactor>
</comment>